<dbReference type="Pfam" id="PF14907">
    <property type="entry name" value="NTP_transf_5"/>
    <property type="match status" value="1"/>
</dbReference>
<proteinExistence type="predicted"/>
<gene>
    <name evidence="1" type="ORF">ACM01_20940</name>
</gene>
<evidence type="ECO:0008006" key="3">
    <source>
        <dbReference type="Google" id="ProtNLM"/>
    </source>
</evidence>
<name>A0A0J7ZCN0_STRVR</name>
<protein>
    <recommendedName>
        <fullName evidence="3">Nucleotidyltransferase</fullName>
    </recommendedName>
</protein>
<comment type="caution">
    <text evidence="1">The sequence shown here is derived from an EMBL/GenBank/DDBJ whole genome shotgun (WGS) entry which is preliminary data.</text>
</comment>
<dbReference type="RefSeq" id="WP_048582836.1">
    <property type="nucleotide sequence ID" value="NZ_LFNT01000023.1"/>
</dbReference>
<sequence length="379" mass="43290">MNTPDVPQQRLETALLLLLADVDLDEERVERCRELLARSGQELEWGFFVDQAARHRLLPLVARNILRHGLHRTSAIPYHWVYTFVYFGNRNRNDLLAREFGQVIRSLNDSGLRYAIRKGPVLGERLYGDAGLRPVSDLDVLVEPRDAAPAGAVLTGLGYVQGKLSSDGERIEPFSRRTKIYWQLNVPVELPYQRISEHDSIETFIVDICSNVFQTRADGARMTGDLLELRTSVSLCGEQGFVLAPEDQFIDVCANLHMEATSLYYVTEGGDLEVLKFLDVAMGCRRITAENRWPTVRKRAEDLGVVESVYYALHHTALLYPESVPAEELVALRPADCDYLDEYGRFEGRPERWQQPFLQRLFDTRRTAEVRQASPIPRR</sequence>
<dbReference type="PATRIC" id="fig|1938.3.peg.2658"/>
<evidence type="ECO:0000313" key="1">
    <source>
        <dbReference type="EMBL" id="KMS72973.1"/>
    </source>
</evidence>
<dbReference type="InterPro" id="IPR039498">
    <property type="entry name" value="NTP_transf_5"/>
</dbReference>
<reference evidence="1 2" key="1">
    <citation type="submission" date="2015-06" db="EMBL/GenBank/DDBJ databases">
        <authorList>
            <person name="Ju K.-S."/>
            <person name="Doroghazi J.R."/>
            <person name="Metcalf W.W."/>
        </authorList>
    </citation>
    <scope>NUCLEOTIDE SEQUENCE [LARGE SCALE GENOMIC DNA]</scope>
    <source>
        <strain evidence="1 2">NRRL 3414</strain>
    </source>
</reference>
<dbReference type="AlphaFoldDB" id="A0A0J7ZCN0"/>
<dbReference type="EMBL" id="LFNT01000023">
    <property type="protein sequence ID" value="KMS72973.1"/>
    <property type="molecule type" value="Genomic_DNA"/>
</dbReference>
<evidence type="ECO:0000313" key="2">
    <source>
        <dbReference type="Proteomes" id="UP000037432"/>
    </source>
</evidence>
<dbReference type="Proteomes" id="UP000037432">
    <property type="component" value="Unassembled WGS sequence"/>
</dbReference>
<accession>A0A0J7ZCN0</accession>
<dbReference type="OrthoDB" id="4159853at2"/>
<organism evidence="1 2">
    <name type="scientific">Streptomyces viridochromogenes</name>
    <dbReference type="NCBI Taxonomy" id="1938"/>
    <lineage>
        <taxon>Bacteria</taxon>
        <taxon>Bacillati</taxon>
        <taxon>Actinomycetota</taxon>
        <taxon>Actinomycetes</taxon>
        <taxon>Kitasatosporales</taxon>
        <taxon>Streptomycetaceae</taxon>
        <taxon>Streptomyces</taxon>
    </lineage>
</organism>